<comment type="subcellular location">
    <subcellularLocation>
        <location evidence="1">Cell membrane</location>
        <topology evidence="1">Single-pass membrane protein</topology>
    </subcellularLocation>
    <subcellularLocation>
        <location evidence="2">Membrane</location>
        <topology evidence="2">Single-pass type I membrane protein</topology>
    </subcellularLocation>
</comment>
<keyword evidence="10 22" id="KW-0812">Transmembrane</keyword>
<dbReference type="GO" id="GO:0005886">
    <property type="term" value="C:plasma membrane"/>
    <property type="evidence" value="ECO:0007669"/>
    <property type="project" value="UniProtKB-SubCell"/>
</dbReference>
<evidence type="ECO:0000256" key="4">
    <source>
        <dbReference type="ARBA" id="ARBA00012513"/>
    </source>
</evidence>
<keyword evidence="18" id="KW-0675">Receptor</keyword>
<evidence type="ECO:0000256" key="13">
    <source>
        <dbReference type="ARBA" id="ARBA00022741"/>
    </source>
</evidence>
<keyword evidence="6" id="KW-0723">Serine/threonine-protein kinase</keyword>
<keyword evidence="11 23" id="KW-0732">Signal</keyword>
<accession>A0A2C9V5U2</accession>
<dbReference type="InterPro" id="IPR001611">
    <property type="entry name" value="Leu-rich_rpt"/>
</dbReference>
<evidence type="ECO:0000256" key="1">
    <source>
        <dbReference type="ARBA" id="ARBA00004162"/>
    </source>
</evidence>
<keyword evidence="19" id="KW-0325">Glycoprotein</keyword>
<dbReference type="GO" id="GO:0004674">
    <property type="term" value="F:protein serine/threonine kinase activity"/>
    <property type="evidence" value="ECO:0007669"/>
    <property type="project" value="UniProtKB-KW"/>
</dbReference>
<dbReference type="InterPro" id="IPR000719">
    <property type="entry name" value="Prot_kinase_dom"/>
</dbReference>
<organism evidence="25 26">
    <name type="scientific">Manihot esculenta</name>
    <name type="common">Cassava</name>
    <name type="synonym">Jatropha manihot</name>
    <dbReference type="NCBI Taxonomy" id="3983"/>
    <lineage>
        <taxon>Eukaryota</taxon>
        <taxon>Viridiplantae</taxon>
        <taxon>Streptophyta</taxon>
        <taxon>Embryophyta</taxon>
        <taxon>Tracheophyta</taxon>
        <taxon>Spermatophyta</taxon>
        <taxon>Magnoliopsida</taxon>
        <taxon>eudicotyledons</taxon>
        <taxon>Gunneridae</taxon>
        <taxon>Pentapetalae</taxon>
        <taxon>rosids</taxon>
        <taxon>fabids</taxon>
        <taxon>Malpighiales</taxon>
        <taxon>Euphorbiaceae</taxon>
        <taxon>Crotonoideae</taxon>
        <taxon>Manihoteae</taxon>
        <taxon>Manihot</taxon>
    </lineage>
</organism>
<reference evidence="26" key="1">
    <citation type="journal article" date="2016" name="Nat. Biotechnol.">
        <title>Sequencing wild and cultivated cassava and related species reveals extensive interspecific hybridization and genetic diversity.</title>
        <authorList>
            <person name="Bredeson J.V."/>
            <person name="Lyons J.B."/>
            <person name="Prochnik S.E."/>
            <person name="Wu G.A."/>
            <person name="Ha C.M."/>
            <person name="Edsinger-Gonzales E."/>
            <person name="Grimwood J."/>
            <person name="Schmutz J."/>
            <person name="Rabbi I.Y."/>
            <person name="Egesi C."/>
            <person name="Nauluvula P."/>
            <person name="Lebot V."/>
            <person name="Ndunguru J."/>
            <person name="Mkamilo G."/>
            <person name="Bart R.S."/>
            <person name="Setter T.L."/>
            <person name="Gleadow R.M."/>
            <person name="Kulakow P."/>
            <person name="Ferguson M.E."/>
            <person name="Rounsley S."/>
            <person name="Rokhsar D.S."/>
        </authorList>
    </citation>
    <scope>NUCLEOTIDE SEQUENCE [LARGE SCALE GENOMIC DNA]</scope>
    <source>
        <strain evidence="26">cv. AM560-2</strain>
    </source>
</reference>
<dbReference type="AlphaFoldDB" id="A0A2C9V5U2"/>
<comment type="similarity">
    <text evidence="3">Belongs to the protein kinase superfamily. Ser/Thr protein kinase family.</text>
</comment>
<dbReference type="Pfam" id="PF07714">
    <property type="entry name" value="PK_Tyr_Ser-Thr"/>
    <property type="match status" value="1"/>
</dbReference>
<evidence type="ECO:0000256" key="18">
    <source>
        <dbReference type="ARBA" id="ARBA00023170"/>
    </source>
</evidence>
<sequence>MGSTLPCSLFCILVCLFGVRCSANSAAAAAAGNETDQLALLHFKAKITNDPFGVLQLWNSSTHFCQWQGITCGRRHQRVVKLELFSLKLEGSISPRIANLSFLRVLDLKNNSLSKEIPSEIGHLRRLETLILSNNSIGGRIPSNISACSNLISFNIGYNQVAGEIPSSLGSLLQLQVFAANRNNLSGTIPSSFGNLSSLERLELTGNVIGGRIPFTLGRLKNLKYFLLTVNKFSGEIPSSIFNLSSIVIFDVGGNELRGHLPSDMGITLPNLKVLTVAFNQFSGSIPVSISNASKLEFLQFPRNNFTGEVPSLENLQRLQVLLLGSNSLGGAGTNDLSFLCSLINATNLGYLNMQANSFGGSLPSCMANLSRTLQTFAVESNKIFGSVPAWIGNFVNLKILSVADNRFSGNLPSIIGKLQNLEILYVSENKLSGEIPHSLGNLTLLTQLTLNQNNFQGSIPSSLGECQNLILLNLSSNNLTGNIPPEVFLLSSLSIYLGLSQNRLTGSLPIEVGNLKNLGVLQVYQNLLSGEIPGSLGSCVRLEILTMQGNFFQGPIPSSLNALRGLKVFDLSHNNFSGQIPKFLGGFVYLLNLNLSFNNFEGSVPIEGVFRNASATSVMGNTNLCGGILDFHLVACHLKTSADRRSSKKARLIVPVVAGALGALLMFSFLFLLRLRKKNQAPEISSVDSLIRVSYQILYEATNGFSSENLINVGSFGSVYKGVLGEGGQSIAVKVLNLQHSKAARSFIAECEVLKNIRHRNLVKVLTACSSIDYQGNDFKALVYEYMVNGSLDDWLHPVVAVDGNHHEPPKNLNFLQRLSIAIDVAFALEYLHNHCETTIVHCDLKPSNILLDDELTGHVSDFGLAKFLLKDLNGSAIHSSSVGLRGTIGYAPQEYGLGGEVSPHGDIYSYGILLLEMFTGKRPTHEMFKEDLNLHKLAKSALPDRVAEILDPLLVERVESETSINDCLISIIGIGVACSVESPGERMDISDVTLKLCSIRNKLLRN</sequence>
<dbReference type="Gene3D" id="3.30.200.20">
    <property type="entry name" value="Phosphorylase Kinase, domain 1"/>
    <property type="match status" value="1"/>
</dbReference>
<keyword evidence="13" id="KW-0547">Nucleotide-binding</keyword>
<evidence type="ECO:0000256" key="15">
    <source>
        <dbReference type="ARBA" id="ARBA00022840"/>
    </source>
</evidence>
<dbReference type="FunFam" id="1.10.510.10:FF:000358">
    <property type="entry name" value="Putative leucine-rich repeat receptor-like serine/threonine-protein kinase"/>
    <property type="match status" value="1"/>
</dbReference>
<dbReference type="SMART" id="SM00220">
    <property type="entry name" value="S_TKc"/>
    <property type="match status" value="1"/>
</dbReference>
<dbReference type="InterPro" id="IPR050647">
    <property type="entry name" value="Plant_LRR-RLKs"/>
</dbReference>
<evidence type="ECO:0000256" key="10">
    <source>
        <dbReference type="ARBA" id="ARBA00022692"/>
    </source>
</evidence>
<evidence type="ECO:0000313" key="25">
    <source>
        <dbReference type="EMBL" id="OAY39226.1"/>
    </source>
</evidence>
<dbReference type="InterPro" id="IPR055414">
    <property type="entry name" value="LRR_R13L4/SHOC2-like"/>
</dbReference>
<feature type="domain" description="Protein kinase" evidence="24">
    <location>
        <begin position="706"/>
        <end position="974"/>
    </location>
</feature>
<keyword evidence="7" id="KW-0597">Phosphoprotein</keyword>
<dbReference type="FunFam" id="3.80.10.10:FF:000101">
    <property type="entry name" value="LRR receptor-like serine/threonine-protein kinase ERECTA"/>
    <property type="match status" value="1"/>
</dbReference>
<dbReference type="Gramene" id="Manes.10G077500.1.v8.1">
    <property type="protein sequence ID" value="Manes.10G077500.1.v8.1.CDS"/>
    <property type="gene ID" value="Manes.10G077500.v8.1"/>
</dbReference>
<dbReference type="PANTHER" id="PTHR48056">
    <property type="entry name" value="LRR RECEPTOR-LIKE SERINE/THREONINE-PROTEIN KINASE-RELATED"/>
    <property type="match status" value="1"/>
</dbReference>
<evidence type="ECO:0000256" key="20">
    <source>
        <dbReference type="ARBA" id="ARBA00047899"/>
    </source>
</evidence>
<evidence type="ECO:0000256" key="11">
    <source>
        <dbReference type="ARBA" id="ARBA00022729"/>
    </source>
</evidence>
<protein>
    <recommendedName>
        <fullName evidence="4">non-specific serine/threonine protein kinase</fullName>
        <ecNumber evidence="4">2.7.11.1</ecNumber>
    </recommendedName>
</protein>
<keyword evidence="12" id="KW-0677">Repeat</keyword>
<evidence type="ECO:0000256" key="7">
    <source>
        <dbReference type="ARBA" id="ARBA00022553"/>
    </source>
</evidence>
<dbReference type="SUPFAM" id="SSF52058">
    <property type="entry name" value="L domain-like"/>
    <property type="match status" value="2"/>
</dbReference>
<dbReference type="FunFam" id="3.80.10.10:FF:000288">
    <property type="entry name" value="LRR receptor-like serine/threonine-protein kinase EFR"/>
    <property type="match status" value="1"/>
</dbReference>
<dbReference type="InterPro" id="IPR013210">
    <property type="entry name" value="LRR_N_plant-typ"/>
</dbReference>
<evidence type="ECO:0000313" key="26">
    <source>
        <dbReference type="Proteomes" id="UP000091857"/>
    </source>
</evidence>
<evidence type="ECO:0000256" key="17">
    <source>
        <dbReference type="ARBA" id="ARBA00023136"/>
    </source>
</evidence>
<dbReference type="EMBL" id="CM004396">
    <property type="protein sequence ID" value="OAY39226.1"/>
    <property type="molecule type" value="Genomic_DNA"/>
</dbReference>
<keyword evidence="5" id="KW-1003">Cell membrane</keyword>
<feature type="signal peptide" evidence="23">
    <location>
        <begin position="1"/>
        <end position="21"/>
    </location>
</feature>
<feature type="chain" id="PRO_5013265653" description="non-specific serine/threonine protein kinase" evidence="23">
    <location>
        <begin position="22"/>
        <end position="1008"/>
    </location>
</feature>
<keyword evidence="26" id="KW-1185">Reference proteome</keyword>
<dbReference type="InterPro" id="IPR011009">
    <property type="entry name" value="Kinase-like_dom_sf"/>
</dbReference>
<dbReference type="InterPro" id="IPR003591">
    <property type="entry name" value="Leu-rich_rpt_typical-subtyp"/>
</dbReference>
<dbReference type="GO" id="GO:0005524">
    <property type="term" value="F:ATP binding"/>
    <property type="evidence" value="ECO:0007669"/>
    <property type="project" value="UniProtKB-KW"/>
</dbReference>
<dbReference type="InterPro" id="IPR001245">
    <property type="entry name" value="Ser-Thr/Tyr_kinase_cat_dom"/>
</dbReference>
<keyword evidence="16 22" id="KW-1133">Transmembrane helix</keyword>
<gene>
    <name evidence="25" type="ORF">MANES_10G077500v8</name>
</gene>
<evidence type="ECO:0000256" key="12">
    <source>
        <dbReference type="ARBA" id="ARBA00022737"/>
    </source>
</evidence>
<evidence type="ECO:0000256" key="21">
    <source>
        <dbReference type="ARBA" id="ARBA00048679"/>
    </source>
</evidence>
<dbReference type="PROSITE" id="PS51450">
    <property type="entry name" value="LRR"/>
    <property type="match status" value="1"/>
</dbReference>
<dbReference type="Proteomes" id="UP000091857">
    <property type="component" value="Chromosome 10"/>
</dbReference>
<evidence type="ECO:0000256" key="5">
    <source>
        <dbReference type="ARBA" id="ARBA00022475"/>
    </source>
</evidence>
<dbReference type="Pfam" id="PF00560">
    <property type="entry name" value="LRR_1"/>
    <property type="match status" value="3"/>
</dbReference>
<evidence type="ECO:0000256" key="9">
    <source>
        <dbReference type="ARBA" id="ARBA00022679"/>
    </source>
</evidence>
<dbReference type="OrthoDB" id="676979at2759"/>
<dbReference type="PROSITE" id="PS50011">
    <property type="entry name" value="PROTEIN_KINASE_DOM"/>
    <property type="match status" value="1"/>
</dbReference>
<keyword evidence="17 22" id="KW-0472">Membrane</keyword>
<dbReference type="Pfam" id="PF08263">
    <property type="entry name" value="LRRNT_2"/>
    <property type="match status" value="1"/>
</dbReference>
<evidence type="ECO:0000256" key="8">
    <source>
        <dbReference type="ARBA" id="ARBA00022614"/>
    </source>
</evidence>
<dbReference type="InterPro" id="IPR008271">
    <property type="entry name" value="Ser/Thr_kinase_AS"/>
</dbReference>
<keyword evidence="14" id="KW-0418">Kinase</keyword>
<dbReference type="SMART" id="SM00369">
    <property type="entry name" value="LRR_TYP"/>
    <property type="match status" value="8"/>
</dbReference>
<name>A0A2C9V5U2_MANES</name>
<evidence type="ECO:0000256" key="22">
    <source>
        <dbReference type="SAM" id="Phobius"/>
    </source>
</evidence>
<feature type="transmembrane region" description="Helical" evidence="22">
    <location>
        <begin position="653"/>
        <end position="674"/>
    </location>
</feature>
<evidence type="ECO:0000256" key="19">
    <source>
        <dbReference type="ARBA" id="ARBA00023180"/>
    </source>
</evidence>
<dbReference type="SUPFAM" id="SSF56112">
    <property type="entry name" value="Protein kinase-like (PK-like)"/>
    <property type="match status" value="1"/>
</dbReference>
<dbReference type="PANTHER" id="PTHR48056:SF89">
    <property type="entry name" value="OS06G0585982 PROTEIN"/>
    <property type="match status" value="1"/>
</dbReference>
<comment type="catalytic activity">
    <reaction evidence="21">
        <text>L-seryl-[protein] + ATP = O-phospho-L-seryl-[protein] + ADP + H(+)</text>
        <dbReference type="Rhea" id="RHEA:17989"/>
        <dbReference type="Rhea" id="RHEA-COMP:9863"/>
        <dbReference type="Rhea" id="RHEA-COMP:11604"/>
        <dbReference type="ChEBI" id="CHEBI:15378"/>
        <dbReference type="ChEBI" id="CHEBI:29999"/>
        <dbReference type="ChEBI" id="CHEBI:30616"/>
        <dbReference type="ChEBI" id="CHEBI:83421"/>
        <dbReference type="ChEBI" id="CHEBI:456216"/>
        <dbReference type="EC" id="2.7.11.1"/>
    </reaction>
</comment>
<evidence type="ECO:0000256" key="3">
    <source>
        <dbReference type="ARBA" id="ARBA00008684"/>
    </source>
</evidence>
<comment type="caution">
    <text evidence="25">The sequence shown here is derived from an EMBL/GenBank/DDBJ whole genome shotgun (WGS) entry which is preliminary data.</text>
</comment>
<keyword evidence="9" id="KW-0808">Transferase</keyword>
<dbReference type="PROSITE" id="PS00108">
    <property type="entry name" value="PROTEIN_KINASE_ST"/>
    <property type="match status" value="1"/>
</dbReference>
<evidence type="ECO:0000256" key="2">
    <source>
        <dbReference type="ARBA" id="ARBA00004479"/>
    </source>
</evidence>
<dbReference type="Gene3D" id="1.10.510.10">
    <property type="entry name" value="Transferase(Phosphotransferase) domain 1"/>
    <property type="match status" value="1"/>
</dbReference>
<dbReference type="InterPro" id="IPR032675">
    <property type="entry name" value="LRR_dom_sf"/>
</dbReference>
<evidence type="ECO:0000256" key="14">
    <source>
        <dbReference type="ARBA" id="ARBA00022777"/>
    </source>
</evidence>
<proteinExistence type="inferred from homology"/>
<keyword evidence="8" id="KW-0433">Leucine-rich repeat</keyword>
<evidence type="ECO:0000256" key="6">
    <source>
        <dbReference type="ARBA" id="ARBA00022527"/>
    </source>
</evidence>
<dbReference type="FunFam" id="3.30.200.20:FF:000432">
    <property type="entry name" value="LRR receptor-like serine/threonine-protein kinase EFR"/>
    <property type="match status" value="1"/>
</dbReference>
<evidence type="ECO:0000259" key="24">
    <source>
        <dbReference type="PROSITE" id="PS50011"/>
    </source>
</evidence>
<dbReference type="Pfam" id="PF23598">
    <property type="entry name" value="LRR_14"/>
    <property type="match status" value="2"/>
</dbReference>
<comment type="catalytic activity">
    <reaction evidence="20">
        <text>L-threonyl-[protein] + ATP = O-phospho-L-threonyl-[protein] + ADP + H(+)</text>
        <dbReference type="Rhea" id="RHEA:46608"/>
        <dbReference type="Rhea" id="RHEA-COMP:11060"/>
        <dbReference type="Rhea" id="RHEA-COMP:11605"/>
        <dbReference type="ChEBI" id="CHEBI:15378"/>
        <dbReference type="ChEBI" id="CHEBI:30013"/>
        <dbReference type="ChEBI" id="CHEBI:30616"/>
        <dbReference type="ChEBI" id="CHEBI:61977"/>
        <dbReference type="ChEBI" id="CHEBI:456216"/>
        <dbReference type="EC" id="2.7.11.1"/>
    </reaction>
</comment>
<dbReference type="Gene3D" id="3.80.10.10">
    <property type="entry name" value="Ribonuclease Inhibitor"/>
    <property type="match status" value="2"/>
</dbReference>
<dbReference type="EC" id="2.7.11.1" evidence="4"/>
<keyword evidence="15" id="KW-0067">ATP-binding</keyword>
<evidence type="ECO:0000256" key="23">
    <source>
        <dbReference type="SAM" id="SignalP"/>
    </source>
</evidence>
<dbReference type="FunFam" id="3.80.10.10:FF:001158">
    <property type="entry name" value="Leucine-rich repeat protein kinase family protein"/>
    <property type="match status" value="1"/>
</dbReference>
<evidence type="ECO:0000256" key="16">
    <source>
        <dbReference type="ARBA" id="ARBA00022989"/>
    </source>
</evidence>